<feature type="region of interest" description="Disordered" evidence="4">
    <location>
        <begin position="504"/>
        <end position="554"/>
    </location>
</feature>
<dbReference type="EMBL" id="CAKMRJ010002535">
    <property type="protein sequence ID" value="CAH1429175.1"/>
    <property type="molecule type" value="Genomic_DNA"/>
</dbReference>
<dbReference type="Pfam" id="PF00232">
    <property type="entry name" value="Glyco_hydro_1"/>
    <property type="match status" value="1"/>
</dbReference>
<comment type="caution">
    <text evidence="6">The sequence shown here is derived from an EMBL/GenBank/DDBJ whole genome shotgun (WGS) entry which is preliminary data.</text>
</comment>
<comment type="similarity">
    <text evidence="1 3">Belongs to the glycosyl hydrolase 1 family.</text>
</comment>
<feature type="signal peptide" evidence="5">
    <location>
        <begin position="1"/>
        <end position="25"/>
    </location>
</feature>
<dbReference type="Proteomes" id="UP001157418">
    <property type="component" value="Unassembled WGS sequence"/>
</dbReference>
<dbReference type="AlphaFoldDB" id="A0AAU9MQG3"/>
<reference evidence="6 7" key="1">
    <citation type="submission" date="2022-01" db="EMBL/GenBank/DDBJ databases">
        <authorList>
            <person name="Xiong W."/>
            <person name="Schranz E."/>
        </authorList>
    </citation>
    <scope>NUCLEOTIDE SEQUENCE [LARGE SCALE GENOMIC DNA]</scope>
</reference>
<dbReference type="SUPFAM" id="SSF51445">
    <property type="entry name" value="(Trans)glycosidases"/>
    <property type="match status" value="1"/>
</dbReference>
<evidence type="ECO:0000256" key="4">
    <source>
        <dbReference type="SAM" id="MobiDB-lite"/>
    </source>
</evidence>
<evidence type="ECO:0000313" key="6">
    <source>
        <dbReference type="EMBL" id="CAH1429175.1"/>
    </source>
</evidence>
<dbReference type="FunFam" id="3.20.20.80:FF:000041">
    <property type="entry name" value="Beta-glucosidase 7"/>
    <property type="match status" value="1"/>
</dbReference>
<dbReference type="InterPro" id="IPR017853">
    <property type="entry name" value="GH"/>
</dbReference>
<proteinExistence type="inferred from homology"/>
<keyword evidence="2" id="KW-0378">Hydrolase</keyword>
<evidence type="ECO:0000256" key="3">
    <source>
        <dbReference type="RuleBase" id="RU003690"/>
    </source>
</evidence>
<sequence length="646" mass="73327">MKMKSPTIPLCFFFLFSVSAPLFEAFNNGDGEFISEEKEEPHIKRSDFPPGFLFGVATSAYQVEGAYLEDAKSLSNWDVYCHSIGCGENSENGDIADDHYHLFMKDIEMVHSLGLKAYKFSISWARILPRGRFGEVNPAGIMFYNKIIDNLILKGIEPFVTLFHNDYPHELEEIYGSGSWLNPEMQKDFVHLAEICFKFFGDRVKYWITINEPNVFIELSYEFGLFPPSRCSKPFGNCNVVNSDVEPLIAMHNMLLAHGKVAKLYHETFKPKQGGLIGLVVHCYMYKPLTDSELDHEAAKRVFAFNVGWTLDPSIYGDYPEEMHKYLGSILPSFSLEEKKFMKNSIDFIGINHYSTIYAKDCINASCTPFANRAIRGFVDIVGERDGMLIGEPTGVEGIFVVPRGMEEIVNHMKIRYNNKPMFITENGYSSPNVHEERINEILSDVKRIEFHSKYLASLAKSIRSLHRHSSDLTHLAVHSIHCTFSPPFLDLAGPAKQLLTTVDSLSSQNRPENRSQSSSSQNRPENRSQSSSIEASVGRRPTQRNPLQSRFPSLTPLLAPATSIAEFQVSKILKGLDSRLPSVSASSLSSIPHFSIDLPKVYWILKLKFHDLCRGHKDFTRFRDYRPHLEGKTSDKNHSECDRDN</sequence>
<dbReference type="PRINTS" id="PR00131">
    <property type="entry name" value="GLHYDRLASE1"/>
</dbReference>
<dbReference type="PANTHER" id="PTHR10353">
    <property type="entry name" value="GLYCOSYL HYDROLASE"/>
    <property type="match status" value="1"/>
</dbReference>
<dbReference type="InterPro" id="IPR001360">
    <property type="entry name" value="Glyco_hydro_1"/>
</dbReference>
<feature type="chain" id="PRO_5043482446" evidence="5">
    <location>
        <begin position="26"/>
        <end position="646"/>
    </location>
</feature>
<evidence type="ECO:0000256" key="2">
    <source>
        <dbReference type="ARBA" id="ARBA00022801"/>
    </source>
</evidence>
<keyword evidence="5" id="KW-0732">Signal</keyword>
<dbReference type="InterPro" id="IPR033132">
    <property type="entry name" value="GH_1_N_CS"/>
</dbReference>
<evidence type="ECO:0000256" key="5">
    <source>
        <dbReference type="SAM" id="SignalP"/>
    </source>
</evidence>
<dbReference type="PROSITE" id="PS00653">
    <property type="entry name" value="GLYCOSYL_HYDROL_F1_2"/>
    <property type="match status" value="1"/>
</dbReference>
<accession>A0AAU9MQG3</accession>
<feature type="compositionally biased region" description="Low complexity" evidence="4">
    <location>
        <begin position="507"/>
        <end position="533"/>
    </location>
</feature>
<gene>
    <name evidence="6" type="ORF">LVIROSA_LOCUS16048</name>
</gene>
<dbReference type="Gene3D" id="3.20.20.80">
    <property type="entry name" value="Glycosidases"/>
    <property type="match status" value="1"/>
</dbReference>
<keyword evidence="7" id="KW-1185">Reference proteome</keyword>
<protein>
    <submittedName>
        <fullName evidence="6">Uncharacterized protein</fullName>
    </submittedName>
</protein>
<feature type="compositionally biased region" description="Polar residues" evidence="4">
    <location>
        <begin position="544"/>
        <end position="553"/>
    </location>
</feature>
<name>A0AAU9MQG3_9ASTR</name>
<dbReference type="GO" id="GO:0005975">
    <property type="term" value="P:carbohydrate metabolic process"/>
    <property type="evidence" value="ECO:0007669"/>
    <property type="project" value="InterPro"/>
</dbReference>
<organism evidence="6 7">
    <name type="scientific">Lactuca virosa</name>
    <dbReference type="NCBI Taxonomy" id="75947"/>
    <lineage>
        <taxon>Eukaryota</taxon>
        <taxon>Viridiplantae</taxon>
        <taxon>Streptophyta</taxon>
        <taxon>Embryophyta</taxon>
        <taxon>Tracheophyta</taxon>
        <taxon>Spermatophyta</taxon>
        <taxon>Magnoliopsida</taxon>
        <taxon>eudicotyledons</taxon>
        <taxon>Gunneridae</taxon>
        <taxon>Pentapetalae</taxon>
        <taxon>asterids</taxon>
        <taxon>campanulids</taxon>
        <taxon>Asterales</taxon>
        <taxon>Asteraceae</taxon>
        <taxon>Cichorioideae</taxon>
        <taxon>Cichorieae</taxon>
        <taxon>Lactucinae</taxon>
        <taxon>Lactuca</taxon>
    </lineage>
</organism>
<dbReference type="PANTHER" id="PTHR10353:SF268">
    <property type="entry name" value="BETA-GLUCOSIDASE"/>
    <property type="match status" value="1"/>
</dbReference>
<dbReference type="GO" id="GO:0008422">
    <property type="term" value="F:beta-glucosidase activity"/>
    <property type="evidence" value="ECO:0007669"/>
    <property type="project" value="TreeGrafter"/>
</dbReference>
<evidence type="ECO:0000313" key="7">
    <source>
        <dbReference type="Proteomes" id="UP001157418"/>
    </source>
</evidence>
<evidence type="ECO:0000256" key="1">
    <source>
        <dbReference type="ARBA" id="ARBA00010838"/>
    </source>
</evidence>